<dbReference type="Gene3D" id="1.25.70.10">
    <property type="entry name" value="Transcription termination factor 3, mitochondrial"/>
    <property type="match status" value="1"/>
</dbReference>
<proteinExistence type="predicted"/>
<name>A0A8S0ZRX5_ARCPL</name>
<evidence type="ECO:0000313" key="3">
    <source>
        <dbReference type="Proteomes" id="UP000494106"/>
    </source>
</evidence>
<dbReference type="Proteomes" id="UP000494256">
    <property type="component" value="Unassembled WGS sequence"/>
</dbReference>
<dbReference type="InterPro" id="IPR038538">
    <property type="entry name" value="MTERF_sf"/>
</dbReference>
<evidence type="ECO:0000313" key="2">
    <source>
        <dbReference type="EMBL" id="CAB3248472.1"/>
    </source>
</evidence>
<comment type="caution">
    <text evidence="1">The sequence shown here is derived from an EMBL/GenBank/DDBJ whole genome shotgun (WGS) entry which is preliminary data.</text>
</comment>
<dbReference type="EMBL" id="CADEBD010000303">
    <property type="protein sequence ID" value="CAB3237267.1"/>
    <property type="molecule type" value="Genomic_DNA"/>
</dbReference>
<evidence type="ECO:0000313" key="1">
    <source>
        <dbReference type="EMBL" id="CAB3237267.1"/>
    </source>
</evidence>
<organism evidence="1 4">
    <name type="scientific">Arctia plantaginis</name>
    <name type="common">Wood tiger moth</name>
    <name type="synonym">Phalaena plantaginis</name>
    <dbReference type="NCBI Taxonomy" id="874455"/>
    <lineage>
        <taxon>Eukaryota</taxon>
        <taxon>Metazoa</taxon>
        <taxon>Ecdysozoa</taxon>
        <taxon>Arthropoda</taxon>
        <taxon>Hexapoda</taxon>
        <taxon>Insecta</taxon>
        <taxon>Pterygota</taxon>
        <taxon>Neoptera</taxon>
        <taxon>Endopterygota</taxon>
        <taxon>Lepidoptera</taxon>
        <taxon>Glossata</taxon>
        <taxon>Ditrysia</taxon>
        <taxon>Noctuoidea</taxon>
        <taxon>Erebidae</taxon>
        <taxon>Arctiinae</taxon>
        <taxon>Arctia</taxon>
    </lineage>
</organism>
<dbReference type="AlphaFoldDB" id="A0A8S0ZRX5"/>
<keyword evidence="3" id="KW-1185">Reference proteome</keyword>
<protein>
    <submittedName>
        <fullName evidence="1">Uncharacterized protein</fullName>
    </submittedName>
</protein>
<accession>A0A8S0ZRX5</accession>
<evidence type="ECO:0000313" key="4">
    <source>
        <dbReference type="Proteomes" id="UP000494256"/>
    </source>
</evidence>
<dbReference type="OrthoDB" id="10064535at2759"/>
<sequence length="359" mass="41696">MKYPVVAKLNEERIQNLVETVNEIGFTSEGLIKEPALFGILPVTLKYRYKVLIECGIENVSPMLVATYLTLLRQRSIEELKTSQILPQHINVENRLAGYMTQWPTSLTTLINEDVNKSTLFTLRLKIIQRYLELVLDLTKEEFYRGISTYPTTKHRPLAYINESLKILQSQIAIPNHKIKSNLYLLHADPENLKNIIYNFKNIGGIDIKEVIRMHPKLAVKNCQTLLDIRKVLEEYNISNEAQRRCFDIYTLGPETVRERLEKAKSTPEFSMFFTHPRFLKMIHYNKTAMKRLGKLYANNKKCLSLNILSGSSAHYEVFEKAPGDRLEKNHYFTGNGIWAEERNKNIETVQLKNSNNNM</sequence>
<reference evidence="3 4" key="1">
    <citation type="submission" date="2020-04" db="EMBL/GenBank/DDBJ databases">
        <authorList>
            <person name="Wallbank WR R."/>
            <person name="Pardo Diaz C."/>
            <person name="Kozak K."/>
            <person name="Martin S."/>
            <person name="Jiggins C."/>
            <person name="Moest M."/>
            <person name="Warren A I."/>
            <person name="Byers J.R.P. K."/>
            <person name="Montejo-Kovacevich G."/>
            <person name="Yen C E."/>
        </authorList>
    </citation>
    <scope>NUCLEOTIDE SEQUENCE [LARGE SCALE GENOMIC DNA]</scope>
</reference>
<dbReference type="EMBL" id="CADEBC010000534">
    <property type="protein sequence ID" value="CAB3248472.1"/>
    <property type="molecule type" value="Genomic_DNA"/>
</dbReference>
<dbReference type="Proteomes" id="UP000494106">
    <property type="component" value="Unassembled WGS sequence"/>
</dbReference>
<gene>
    <name evidence="2" type="ORF">APLA_LOCUS11739</name>
    <name evidence="1" type="ORF">APLA_LOCUS7780</name>
</gene>